<dbReference type="EMBL" id="FNOS01000011">
    <property type="protein sequence ID" value="SDY35693.1"/>
    <property type="molecule type" value="Genomic_DNA"/>
</dbReference>
<dbReference type="InterPro" id="IPR000305">
    <property type="entry name" value="GIY-YIG_endonuc"/>
</dbReference>
<dbReference type="InterPro" id="IPR050190">
    <property type="entry name" value="UPF0213_domain"/>
</dbReference>
<dbReference type="PANTHER" id="PTHR34477:SF1">
    <property type="entry name" value="UPF0213 PROTEIN YHBQ"/>
    <property type="match status" value="1"/>
</dbReference>
<proteinExistence type="inferred from homology"/>
<keyword evidence="3" id="KW-0540">Nuclease</keyword>
<evidence type="ECO:0000313" key="3">
    <source>
        <dbReference type="EMBL" id="SDY35693.1"/>
    </source>
</evidence>
<dbReference type="PROSITE" id="PS50164">
    <property type="entry name" value="GIY_YIG"/>
    <property type="match status" value="1"/>
</dbReference>
<dbReference type="InterPro" id="IPR035901">
    <property type="entry name" value="GIY-YIG_endonuc_sf"/>
</dbReference>
<name>A0A1H3J6T4_9BACI</name>
<dbReference type="PANTHER" id="PTHR34477">
    <property type="entry name" value="UPF0213 PROTEIN YHBQ"/>
    <property type="match status" value="1"/>
</dbReference>
<sequence>MDEHIVYVLKCRDDTLYTGYTNNLPARLKKHEAGQGAKYTRGRAPFEVVYTKIFSTKSEALREEYKIKKLSRTAKEKLIQGVDEG</sequence>
<comment type="similarity">
    <text evidence="1">Belongs to the UPF0213 family.</text>
</comment>
<dbReference type="CDD" id="cd10456">
    <property type="entry name" value="GIY-YIG_UPF0213"/>
    <property type="match status" value="1"/>
</dbReference>
<accession>A0A1H3J6T4</accession>
<reference evidence="3 4" key="1">
    <citation type="submission" date="2016-10" db="EMBL/GenBank/DDBJ databases">
        <authorList>
            <person name="Varghese N."/>
            <person name="Submissions S."/>
        </authorList>
    </citation>
    <scope>NUCLEOTIDE SEQUENCE [LARGE SCALE GENOMIC DNA]</scope>
    <source>
        <strain evidence="3 4">DSM 20748</strain>
    </source>
</reference>
<dbReference type="RefSeq" id="WP_076572715.1">
    <property type="nucleotide sequence ID" value="NZ_FNOS01000011.1"/>
</dbReference>
<protein>
    <submittedName>
        <fullName evidence="3">Endonuclease</fullName>
    </submittedName>
</protein>
<comment type="caution">
    <text evidence="3">The sequence shown here is derived from an EMBL/GenBank/DDBJ whole genome shotgun (WGS) entry which is preliminary data.</text>
</comment>
<dbReference type="Proteomes" id="UP000198647">
    <property type="component" value="Unassembled WGS sequence"/>
</dbReference>
<dbReference type="Gene3D" id="3.40.1440.10">
    <property type="entry name" value="GIY-YIG endonuclease"/>
    <property type="match status" value="1"/>
</dbReference>
<organism evidence="3 4">
    <name type="scientific">Salimicrobium album</name>
    <dbReference type="NCBI Taxonomy" id="50717"/>
    <lineage>
        <taxon>Bacteria</taxon>
        <taxon>Bacillati</taxon>
        <taxon>Bacillota</taxon>
        <taxon>Bacilli</taxon>
        <taxon>Bacillales</taxon>
        <taxon>Bacillaceae</taxon>
        <taxon>Salimicrobium</taxon>
    </lineage>
</organism>
<keyword evidence="3" id="KW-0255">Endonuclease</keyword>
<evidence type="ECO:0000256" key="1">
    <source>
        <dbReference type="ARBA" id="ARBA00007435"/>
    </source>
</evidence>
<keyword evidence="3" id="KW-0378">Hydrolase</keyword>
<evidence type="ECO:0000259" key="2">
    <source>
        <dbReference type="PROSITE" id="PS50164"/>
    </source>
</evidence>
<dbReference type="GO" id="GO:0004519">
    <property type="term" value="F:endonuclease activity"/>
    <property type="evidence" value="ECO:0007669"/>
    <property type="project" value="UniProtKB-KW"/>
</dbReference>
<feature type="domain" description="GIY-YIG" evidence="2">
    <location>
        <begin position="2"/>
        <end position="77"/>
    </location>
</feature>
<gene>
    <name evidence="3" type="ORF">SAMN04488081_2706</name>
</gene>
<dbReference type="Pfam" id="PF01541">
    <property type="entry name" value="GIY-YIG"/>
    <property type="match status" value="1"/>
</dbReference>
<dbReference type="SUPFAM" id="SSF82771">
    <property type="entry name" value="GIY-YIG endonuclease"/>
    <property type="match status" value="1"/>
</dbReference>
<evidence type="ECO:0000313" key="4">
    <source>
        <dbReference type="Proteomes" id="UP000198647"/>
    </source>
</evidence>
<keyword evidence="4" id="KW-1185">Reference proteome</keyword>